<evidence type="ECO:0000313" key="11">
    <source>
        <dbReference type="Proteomes" id="UP000796880"/>
    </source>
</evidence>
<dbReference type="InterPro" id="IPR035920">
    <property type="entry name" value="YhbY-like_sf"/>
</dbReference>
<evidence type="ECO:0000256" key="8">
    <source>
        <dbReference type="SAM" id="MobiDB-lite"/>
    </source>
</evidence>
<dbReference type="InterPro" id="IPR001890">
    <property type="entry name" value="RNA-binding_CRM"/>
</dbReference>
<dbReference type="PANTHER" id="PTHR46247">
    <property type="entry name" value="CRS2-ASSOCIATED FACTOR 1, CHLOROPLASTIC"/>
    <property type="match status" value="1"/>
</dbReference>
<keyword evidence="5" id="KW-0508">mRNA splicing</keyword>
<sequence length="353" mass="40799">MLKLPSWRSSLEQIFPKKPFFCISRLRRQSLCKDAYDPPFAPASKLPKPKKSQTKKDDLNPKQDSNRPLKSDLPFDFKYSYTETNPSVEPIGYRESPKFSPFGPGRLDRKWTGTAAPAQQEVDLDRVAEERNRTLGDPLTEEEVVELVEQYRHSDCARQINLGKWGVTHNMLDDIHNHWKRAQAVRIKCLGVPTLDMDNVCFHLEEKSGGKIIYRNINVLLLYRGRNYDSKNRPVIPVMLWRPYAPIYPKLVKNVADGLTFEETKELRNRGLNSDPLMKLTRNGVYVNVVERVREAFKTEEVVRLDCKHVGTNDCKMIGVKLKDLVPCIPILFKDEQIILWRGKQTTNGIPEH</sequence>
<reference evidence="10" key="1">
    <citation type="submission" date="2020-03" db="EMBL/GenBank/DDBJ databases">
        <title>A high-quality chromosome-level genome assembly of a woody plant with both climbing and erect habits, Rhamnella rubrinervis.</title>
        <authorList>
            <person name="Lu Z."/>
            <person name="Yang Y."/>
            <person name="Zhu X."/>
            <person name="Sun Y."/>
        </authorList>
    </citation>
    <scope>NUCLEOTIDE SEQUENCE</scope>
    <source>
        <strain evidence="10">BYM</strain>
        <tissue evidence="10">Leaf</tissue>
    </source>
</reference>
<evidence type="ECO:0000256" key="4">
    <source>
        <dbReference type="ARBA" id="ARBA00022946"/>
    </source>
</evidence>
<dbReference type="PROSITE" id="PS51295">
    <property type="entry name" value="CRM"/>
    <property type="match status" value="2"/>
</dbReference>
<dbReference type="Pfam" id="PF01985">
    <property type="entry name" value="CRS1_YhbY"/>
    <property type="match status" value="2"/>
</dbReference>
<dbReference type="Proteomes" id="UP000796880">
    <property type="component" value="Unassembled WGS sequence"/>
</dbReference>
<accession>A0A8K0HKW5</accession>
<feature type="domain" description="CRM" evidence="9">
    <location>
        <begin position="137"/>
        <end position="235"/>
    </location>
</feature>
<name>A0A8K0HKW5_9ROSA</name>
<evidence type="ECO:0000256" key="2">
    <source>
        <dbReference type="ARBA" id="ARBA00022737"/>
    </source>
</evidence>
<dbReference type="FunFam" id="3.30.110.60:FF:000002">
    <property type="entry name" value="CRS2-associated factor 1, chloroplastic"/>
    <property type="match status" value="2"/>
</dbReference>
<keyword evidence="1" id="KW-0507">mRNA processing</keyword>
<gene>
    <name evidence="10" type="ORF">FNV43_RR03918</name>
</gene>
<dbReference type="InterPro" id="IPR044599">
    <property type="entry name" value="CAF1P_plant"/>
</dbReference>
<evidence type="ECO:0000256" key="7">
    <source>
        <dbReference type="PROSITE-ProRule" id="PRU00626"/>
    </source>
</evidence>
<evidence type="ECO:0000256" key="5">
    <source>
        <dbReference type="ARBA" id="ARBA00023187"/>
    </source>
</evidence>
<evidence type="ECO:0000313" key="10">
    <source>
        <dbReference type="EMBL" id="KAF3453478.1"/>
    </source>
</evidence>
<keyword evidence="2" id="KW-0677">Repeat</keyword>
<keyword evidence="6" id="KW-0687">Ribonucleoprotein</keyword>
<dbReference type="GO" id="GO:0003723">
    <property type="term" value="F:RNA binding"/>
    <property type="evidence" value="ECO:0007669"/>
    <property type="project" value="UniProtKB-UniRule"/>
</dbReference>
<dbReference type="GO" id="GO:1990904">
    <property type="term" value="C:ribonucleoprotein complex"/>
    <property type="evidence" value="ECO:0007669"/>
    <property type="project" value="UniProtKB-KW"/>
</dbReference>
<evidence type="ECO:0000259" key="9">
    <source>
        <dbReference type="PROSITE" id="PS51295"/>
    </source>
</evidence>
<dbReference type="SMART" id="SM01103">
    <property type="entry name" value="CRS1_YhbY"/>
    <property type="match status" value="2"/>
</dbReference>
<keyword evidence="3 7" id="KW-0694">RNA-binding</keyword>
<dbReference type="GO" id="GO:0000373">
    <property type="term" value="P:Group II intron splicing"/>
    <property type="evidence" value="ECO:0007669"/>
    <property type="project" value="InterPro"/>
</dbReference>
<proteinExistence type="predicted"/>
<feature type="region of interest" description="Disordered" evidence="8">
    <location>
        <begin position="37"/>
        <end position="74"/>
    </location>
</feature>
<dbReference type="PANTHER" id="PTHR46247:SF4">
    <property type="entry name" value="CRS2-ASSOCIATED FACTOR 2, MITOCHONDRIAL"/>
    <property type="match status" value="1"/>
</dbReference>
<keyword evidence="4" id="KW-0809">Transit peptide</keyword>
<comment type="caution">
    <text evidence="10">The sequence shown here is derived from an EMBL/GenBank/DDBJ whole genome shotgun (WGS) entry which is preliminary data.</text>
</comment>
<dbReference type="GO" id="GO:0006397">
    <property type="term" value="P:mRNA processing"/>
    <property type="evidence" value="ECO:0007669"/>
    <property type="project" value="UniProtKB-KW"/>
</dbReference>
<organism evidence="10 11">
    <name type="scientific">Rhamnella rubrinervis</name>
    <dbReference type="NCBI Taxonomy" id="2594499"/>
    <lineage>
        <taxon>Eukaryota</taxon>
        <taxon>Viridiplantae</taxon>
        <taxon>Streptophyta</taxon>
        <taxon>Embryophyta</taxon>
        <taxon>Tracheophyta</taxon>
        <taxon>Spermatophyta</taxon>
        <taxon>Magnoliopsida</taxon>
        <taxon>eudicotyledons</taxon>
        <taxon>Gunneridae</taxon>
        <taxon>Pentapetalae</taxon>
        <taxon>rosids</taxon>
        <taxon>fabids</taxon>
        <taxon>Rosales</taxon>
        <taxon>Rhamnaceae</taxon>
        <taxon>rhamnoid group</taxon>
        <taxon>Rhamneae</taxon>
        <taxon>Rhamnella</taxon>
    </lineage>
</organism>
<evidence type="ECO:0000256" key="6">
    <source>
        <dbReference type="ARBA" id="ARBA00023274"/>
    </source>
</evidence>
<dbReference type="OrthoDB" id="1911210at2759"/>
<evidence type="ECO:0000256" key="3">
    <source>
        <dbReference type="ARBA" id="ARBA00022884"/>
    </source>
</evidence>
<dbReference type="EMBL" id="VOIH02000002">
    <property type="protein sequence ID" value="KAF3453478.1"/>
    <property type="molecule type" value="Genomic_DNA"/>
</dbReference>
<dbReference type="Gene3D" id="3.30.110.60">
    <property type="entry name" value="YhbY-like"/>
    <property type="match status" value="2"/>
</dbReference>
<evidence type="ECO:0000256" key="1">
    <source>
        <dbReference type="ARBA" id="ARBA00022664"/>
    </source>
</evidence>
<dbReference type="SUPFAM" id="SSF75471">
    <property type="entry name" value="YhbY-like"/>
    <property type="match status" value="2"/>
</dbReference>
<feature type="domain" description="CRM" evidence="9">
    <location>
        <begin position="257"/>
        <end position="353"/>
    </location>
</feature>
<keyword evidence="11" id="KW-1185">Reference proteome</keyword>
<feature type="compositionally biased region" description="Basic and acidic residues" evidence="8">
    <location>
        <begin position="54"/>
        <end position="74"/>
    </location>
</feature>
<dbReference type="AlphaFoldDB" id="A0A8K0HKW5"/>
<protein>
    <recommendedName>
        <fullName evidence="9">CRM domain-containing protein</fullName>
    </recommendedName>
</protein>